<sequence>MTVDPVYFPAGNGSDNFGRPIGFTVDRLPDSGEGAETRSSARSAIAGDWLGGRVRNPAGSIASVRPGPGGALLPRGRPAAQGHLWLDSHRCGRRHSAMQPKRLHIVLARARGMSDVFRHVGESWGMIYYGIARHRRAVCP</sequence>
<dbReference type="STRING" id="693986.MOC_4842"/>
<evidence type="ECO:0000313" key="2">
    <source>
        <dbReference type="Proteomes" id="UP000029492"/>
    </source>
</evidence>
<gene>
    <name evidence="1" type="ORF">MOC_4842</name>
</gene>
<organism evidence="1 2">
    <name type="scientific">Methylobacterium oryzae CBMB20</name>
    <dbReference type="NCBI Taxonomy" id="693986"/>
    <lineage>
        <taxon>Bacteria</taxon>
        <taxon>Pseudomonadati</taxon>
        <taxon>Pseudomonadota</taxon>
        <taxon>Alphaproteobacteria</taxon>
        <taxon>Hyphomicrobiales</taxon>
        <taxon>Methylobacteriaceae</taxon>
        <taxon>Methylobacterium</taxon>
    </lineage>
</organism>
<dbReference type="Proteomes" id="UP000029492">
    <property type="component" value="Chromosome"/>
</dbReference>
<dbReference type="AlphaFoldDB" id="A0A089NYW0"/>
<name>A0A089NYW0_9HYPH</name>
<reference evidence="1 2" key="1">
    <citation type="journal article" date="2014" name="PLoS ONE">
        <title>Genome Information of Methylobacterium oryzae, a Plant-Probiotic Methylotroph in the Phyllosphere.</title>
        <authorList>
            <person name="Kwak M.J."/>
            <person name="Jeong H."/>
            <person name="Madhaiyan M."/>
            <person name="Lee Y."/>
            <person name="Sa T.M."/>
            <person name="Oh T.K."/>
            <person name="Kim J.F."/>
        </authorList>
    </citation>
    <scope>NUCLEOTIDE SEQUENCE [LARGE SCALE GENOMIC DNA]</scope>
    <source>
        <strain evidence="1 2">CBMB20</strain>
    </source>
</reference>
<accession>A0A089NYW0</accession>
<keyword evidence="2" id="KW-1185">Reference proteome</keyword>
<proteinExistence type="predicted"/>
<dbReference type="KEGG" id="mor:MOC_4842"/>
<dbReference type="EMBL" id="CP003811">
    <property type="protein sequence ID" value="AIQ92597.1"/>
    <property type="molecule type" value="Genomic_DNA"/>
</dbReference>
<evidence type="ECO:0000313" key="1">
    <source>
        <dbReference type="EMBL" id="AIQ92597.1"/>
    </source>
</evidence>
<dbReference type="HOGENOM" id="CLU_1832819_0_0_5"/>
<protein>
    <submittedName>
        <fullName evidence="1">Protein of unassigned function</fullName>
    </submittedName>
</protein>